<dbReference type="InterPro" id="IPR020541">
    <property type="entry name" value="Chorismate_synthase_CS"/>
</dbReference>
<dbReference type="FunFam" id="3.60.150.10:FF:000001">
    <property type="entry name" value="Chorismate synthase"/>
    <property type="match status" value="1"/>
</dbReference>
<keyword evidence="5 12" id="KW-0028">Amino-acid biosynthesis</keyword>
<feature type="binding site" evidence="12">
    <location>
        <begin position="293"/>
        <end position="297"/>
    </location>
    <ligand>
        <name>FMN</name>
        <dbReference type="ChEBI" id="CHEBI:58210"/>
    </ligand>
</feature>
<comment type="catalytic activity">
    <reaction evidence="12 13">
        <text>5-O-(1-carboxyvinyl)-3-phosphoshikimate = chorismate + phosphate</text>
        <dbReference type="Rhea" id="RHEA:21020"/>
        <dbReference type="ChEBI" id="CHEBI:29748"/>
        <dbReference type="ChEBI" id="CHEBI:43474"/>
        <dbReference type="ChEBI" id="CHEBI:57701"/>
        <dbReference type="EC" id="4.2.3.5"/>
    </reaction>
</comment>
<comment type="caution">
    <text evidence="14">The sequence shown here is derived from an EMBL/GenBank/DDBJ whole genome shotgun (WGS) entry which is preliminary data.</text>
</comment>
<organism evidence="14 15">
    <name type="scientific">Sedimenticola selenatireducens</name>
    <dbReference type="NCBI Taxonomy" id="191960"/>
    <lineage>
        <taxon>Bacteria</taxon>
        <taxon>Pseudomonadati</taxon>
        <taxon>Pseudomonadota</taxon>
        <taxon>Gammaproteobacteria</taxon>
        <taxon>Chromatiales</taxon>
        <taxon>Sedimenticolaceae</taxon>
        <taxon>Sedimenticola</taxon>
    </lineage>
</organism>
<evidence type="ECO:0000256" key="13">
    <source>
        <dbReference type="RuleBase" id="RU000605"/>
    </source>
</evidence>
<proteinExistence type="inferred from homology"/>
<evidence type="ECO:0000256" key="12">
    <source>
        <dbReference type="HAMAP-Rule" id="MF_00300"/>
    </source>
</evidence>
<name>A0A557S1G4_9GAMM</name>
<dbReference type="Pfam" id="PF01264">
    <property type="entry name" value="Chorismate_synt"/>
    <property type="match status" value="1"/>
</dbReference>
<dbReference type="GO" id="GO:0005829">
    <property type="term" value="C:cytosol"/>
    <property type="evidence" value="ECO:0007669"/>
    <property type="project" value="TreeGrafter"/>
</dbReference>
<dbReference type="EMBL" id="VMNH01000022">
    <property type="protein sequence ID" value="TVO71260.1"/>
    <property type="molecule type" value="Genomic_DNA"/>
</dbReference>
<dbReference type="PIRSF" id="PIRSF001456">
    <property type="entry name" value="Chorismate_synth"/>
    <property type="match status" value="1"/>
</dbReference>
<feature type="binding site" evidence="12">
    <location>
        <position position="319"/>
    </location>
    <ligand>
        <name>FMN</name>
        <dbReference type="ChEBI" id="CHEBI:58210"/>
    </ligand>
</feature>
<gene>
    <name evidence="12 14" type="primary">aroC</name>
    <name evidence="14" type="ORF">FHP88_14665</name>
</gene>
<dbReference type="PANTHER" id="PTHR21085:SF0">
    <property type="entry name" value="CHORISMATE SYNTHASE"/>
    <property type="match status" value="1"/>
</dbReference>
<evidence type="ECO:0000256" key="11">
    <source>
        <dbReference type="ARBA" id="ARBA00023239"/>
    </source>
</evidence>
<dbReference type="SUPFAM" id="SSF103263">
    <property type="entry name" value="Chorismate synthase, AroC"/>
    <property type="match status" value="1"/>
</dbReference>
<dbReference type="PROSITE" id="PS00788">
    <property type="entry name" value="CHORISMATE_SYNTHASE_2"/>
    <property type="match status" value="1"/>
</dbReference>
<comment type="cofactor">
    <cofactor evidence="12 13">
        <name>FMNH2</name>
        <dbReference type="ChEBI" id="CHEBI:57618"/>
    </cofactor>
    <text evidence="12 13">Reduced FMN (FMNH(2)).</text>
</comment>
<keyword evidence="15" id="KW-1185">Reference proteome</keyword>
<comment type="function">
    <text evidence="12">Catalyzes the anti-1,4-elimination of the C-3 phosphate and the C-6 proR hydrogen from 5-enolpyruvylshikimate-3-phosphate (EPSP) to yield chorismate, which is the branch point compound that serves as the starting substrate for the three terminal pathways of aromatic amino acid biosynthesis. This reaction introduces a second double bond into the aromatic ring system.</text>
</comment>
<keyword evidence="10 12" id="KW-0057">Aromatic amino acid biosynthesis</keyword>
<evidence type="ECO:0000256" key="2">
    <source>
        <dbReference type="ARBA" id="ARBA00008014"/>
    </source>
</evidence>
<dbReference type="HAMAP" id="MF_00300">
    <property type="entry name" value="Chorismate_synth"/>
    <property type="match status" value="1"/>
</dbReference>
<dbReference type="CDD" id="cd07304">
    <property type="entry name" value="Chorismate_synthase"/>
    <property type="match status" value="1"/>
</dbReference>
<evidence type="ECO:0000256" key="9">
    <source>
        <dbReference type="ARBA" id="ARBA00022857"/>
    </source>
</evidence>
<dbReference type="RefSeq" id="WP_144359839.1">
    <property type="nucleotide sequence ID" value="NZ_VMNH01000022.1"/>
</dbReference>
<dbReference type="GO" id="GO:0010181">
    <property type="term" value="F:FMN binding"/>
    <property type="evidence" value="ECO:0007669"/>
    <property type="project" value="TreeGrafter"/>
</dbReference>
<keyword evidence="11 12" id="KW-0456">Lyase</keyword>
<reference evidence="14 15" key="1">
    <citation type="submission" date="2019-07" db="EMBL/GenBank/DDBJ databases">
        <title>The pathways for chlorine oxyanion respiration interact through the shared metabolite chlorate.</title>
        <authorList>
            <person name="Barnum T.P."/>
            <person name="Cheng Y."/>
            <person name="Hill K.A."/>
            <person name="Lucas L.N."/>
            <person name="Carlson H.K."/>
            <person name="Coates J.D."/>
        </authorList>
    </citation>
    <scope>NUCLEOTIDE SEQUENCE [LARGE SCALE GENOMIC DNA]</scope>
    <source>
        <strain evidence="14 15">BK-1</strain>
    </source>
</reference>
<dbReference type="EC" id="4.2.3.5" evidence="4 12"/>
<evidence type="ECO:0000256" key="10">
    <source>
        <dbReference type="ARBA" id="ARBA00023141"/>
    </source>
</evidence>
<dbReference type="GO" id="GO:0004107">
    <property type="term" value="F:chorismate synthase activity"/>
    <property type="evidence" value="ECO:0007669"/>
    <property type="project" value="UniProtKB-UniRule"/>
</dbReference>
<evidence type="ECO:0000256" key="5">
    <source>
        <dbReference type="ARBA" id="ARBA00022605"/>
    </source>
</evidence>
<evidence type="ECO:0000256" key="8">
    <source>
        <dbReference type="ARBA" id="ARBA00022827"/>
    </source>
</evidence>
<dbReference type="PROSITE" id="PS00789">
    <property type="entry name" value="CHORISMATE_SYNTHASE_3"/>
    <property type="match status" value="1"/>
</dbReference>
<keyword evidence="6 12" id="KW-0285">Flavoprotein</keyword>
<dbReference type="GO" id="GO:0009073">
    <property type="term" value="P:aromatic amino acid family biosynthetic process"/>
    <property type="evidence" value="ECO:0007669"/>
    <property type="project" value="UniProtKB-KW"/>
</dbReference>
<dbReference type="OrthoDB" id="9771806at2"/>
<dbReference type="NCBIfam" id="TIGR00033">
    <property type="entry name" value="aroC"/>
    <property type="match status" value="1"/>
</dbReference>
<dbReference type="NCBIfam" id="NF003793">
    <property type="entry name" value="PRK05382.1"/>
    <property type="match status" value="1"/>
</dbReference>
<dbReference type="Gene3D" id="3.60.150.10">
    <property type="entry name" value="Chorismate synthase AroC"/>
    <property type="match status" value="1"/>
</dbReference>
<evidence type="ECO:0000256" key="3">
    <source>
        <dbReference type="ARBA" id="ARBA00011881"/>
    </source>
</evidence>
<dbReference type="InterPro" id="IPR000453">
    <property type="entry name" value="Chorismate_synth"/>
</dbReference>
<feature type="binding site" evidence="12">
    <location>
        <position position="48"/>
    </location>
    <ligand>
        <name>NADP(+)</name>
        <dbReference type="ChEBI" id="CHEBI:58349"/>
    </ligand>
</feature>
<keyword evidence="7 12" id="KW-0288">FMN</keyword>
<dbReference type="PANTHER" id="PTHR21085">
    <property type="entry name" value="CHORISMATE SYNTHASE"/>
    <property type="match status" value="1"/>
</dbReference>
<comment type="subunit">
    <text evidence="3 12">Homotetramer.</text>
</comment>
<dbReference type="InterPro" id="IPR035904">
    <property type="entry name" value="Chorismate_synth_AroC_sf"/>
</dbReference>
<dbReference type="PROSITE" id="PS00787">
    <property type="entry name" value="CHORISMATE_SYNTHASE_1"/>
    <property type="match status" value="1"/>
</dbReference>
<keyword evidence="9 12" id="KW-0521">NADP</keyword>
<feature type="binding site" evidence="12">
    <location>
        <position position="278"/>
    </location>
    <ligand>
        <name>FMN</name>
        <dbReference type="ChEBI" id="CHEBI:58210"/>
    </ligand>
</feature>
<evidence type="ECO:0000313" key="14">
    <source>
        <dbReference type="EMBL" id="TVO71260.1"/>
    </source>
</evidence>
<dbReference type="GO" id="GO:0008652">
    <property type="term" value="P:amino acid biosynthetic process"/>
    <property type="evidence" value="ECO:0007669"/>
    <property type="project" value="UniProtKB-KW"/>
</dbReference>
<dbReference type="AlphaFoldDB" id="A0A557S1G4"/>
<dbReference type="GO" id="GO:0009423">
    <property type="term" value="P:chorismate biosynthetic process"/>
    <property type="evidence" value="ECO:0007669"/>
    <property type="project" value="UniProtKB-UniRule"/>
</dbReference>
<dbReference type="UniPathway" id="UPA00053">
    <property type="reaction ID" value="UER00090"/>
</dbReference>
<protein>
    <recommendedName>
        <fullName evidence="4 12">Chorismate synthase</fullName>
        <shortName evidence="12">CS</shortName>
        <ecNumber evidence="4 12">4.2.3.5</ecNumber>
    </recommendedName>
    <alternativeName>
        <fullName evidence="12">5-enolpyruvylshikimate-3-phosphate phospholyase</fullName>
    </alternativeName>
</protein>
<keyword evidence="8 12" id="KW-0274">FAD</keyword>
<comment type="similarity">
    <text evidence="2 12 13">Belongs to the chorismate synthase family.</text>
</comment>
<dbReference type="Proteomes" id="UP000316649">
    <property type="component" value="Unassembled WGS sequence"/>
</dbReference>
<sequence length="365" mass="39532">MSGNSYGKLFTVTSFGESHGPAIGCIVDGCPPGLPLCEEDLQADLDRRKPGTSRHTTQRREADLVQILSGVFEGKTTGTPIALIIQNTDQRSKDYSKIMDRFRPGHADYTYTKKYGFRDYRGGGRSSARETAMRVAAGAIAKKYLKAQHNVEIRAYLSQLGPVCIEKLDWNQVEQNPFFCPDAEKVPELEQYMDALRKEGNSVGARINVVATNIPVGLGEPIFDRLDADIAHAMMSINAAKGVEIGAGFDCVDQKGTEHRDEMTPEGFLSNHAGGILGGISSGQDILASVAFKPTSSLRLLGRSVNLAGEPVEVITEGRHDPCVGIRATPIVEAMLALVLMDHLLRHRAQNGDVECATPDIPASP</sequence>
<evidence type="ECO:0000256" key="4">
    <source>
        <dbReference type="ARBA" id="ARBA00013036"/>
    </source>
</evidence>
<comment type="pathway">
    <text evidence="1 12 13">Metabolic intermediate biosynthesis; chorismate biosynthesis; chorismate from D-erythrose 4-phosphate and phosphoenolpyruvate: step 7/7.</text>
</comment>
<evidence type="ECO:0000313" key="15">
    <source>
        <dbReference type="Proteomes" id="UP000316649"/>
    </source>
</evidence>
<feature type="binding site" evidence="12">
    <location>
        <begin position="125"/>
        <end position="127"/>
    </location>
    <ligand>
        <name>FMN</name>
        <dbReference type="ChEBI" id="CHEBI:58210"/>
    </ligand>
</feature>
<feature type="binding site" evidence="12">
    <location>
        <begin position="238"/>
        <end position="239"/>
    </location>
    <ligand>
        <name>FMN</name>
        <dbReference type="ChEBI" id="CHEBI:58210"/>
    </ligand>
</feature>
<evidence type="ECO:0000256" key="1">
    <source>
        <dbReference type="ARBA" id="ARBA00005044"/>
    </source>
</evidence>
<accession>A0A557S1G4</accession>
<feature type="binding site" evidence="12">
    <location>
        <position position="54"/>
    </location>
    <ligand>
        <name>NADP(+)</name>
        <dbReference type="ChEBI" id="CHEBI:58349"/>
    </ligand>
</feature>
<evidence type="ECO:0000256" key="6">
    <source>
        <dbReference type="ARBA" id="ARBA00022630"/>
    </source>
</evidence>
<evidence type="ECO:0000256" key="7">
    <source>
        <dbReference type="ARBA" id="ARBA00022643"/>
    </source>
</evidence>